<dbReference type="AlphaFoldDB" id="A0AAW9EAI5"/>
<proteinExistence type="predicted"/>
<gene>
    <name evidence="1" type="ORF">SJ059_27455</name>
</gene>
<dbReference type="EMBL" id="JAWZZT010000593">
    <property type="protein sequence ID" value="MDX7018164.1"/>
    <property type="molecule type" value="Genomic_DNA"/>
</dbReference>
<reference evidence="1" key="1">
    <citation type="submission" date="2023-11" db="EMBL/GenBank/DDBJ databases">
        <title>Detection of rare carbapenemases in Enterobacterales - comparison of two colorimetric and two CIM-based carbapenemase assays.</title>
        <authorList>
            <person name="Schaffarczyk L."/>
            <person name="Noster J."/>
            <person name="Stelzer Y."/>
            <person name="Sattler J."/>
            <person name="Gatermann S."/>
            <person name="Hamprecht A."/>
        </authorList>
    </citation>
    <scope>NUCLEOTIDE SEQUENCE</scope>
    <source>
        <strain evidence="1">CIM-Cont-037</strain>
    </source>
</reference>
<organism evidence="1 2">
    <name type="scientific">Klebsiella aerogenes</name>
    <name type="common">Enterobacter aerogenes</name>
    <dbReference type="NCBI Taxonomy" id="548"/>
    <lineage>
        <taxon>Bacteria</taxon>
        <taxon>Pseudomonadati</taxon>
        <taxon>Pseudomonadota</taxon>
        <taxon>Gammaproteobacteria</taxon>
        <taxon>Enterobacterales</taxon>
        <taxon>Enterobacteriaceae</taxon>
        <taxon>Klebsiella/Raoultella group</taxon>
        <taxon>Klebsiella</taxon>
    </lineage>
</organism>
<comment type="caution">
    <text evidence="1">The sequence shown here is derived from an EMBL/GenBank/DDBJ whole genome shotgun (WGS) entry which is preliminary data.</text>
</comment>
<evidence type="ECO:0000313" key="1">
    <source>
        <dbReference type="EMBL" id="MDX7018164.1"/>
    </source>
</evidence>
<sequence>CAGYQAFFAHTSPTMNAMKTLYENGFSPAEIKSIFV</sequence>
<dbReference type="Proteomes" id="UP001279012">
    <property type="component" value="Unassembled WGS sequence"/>
</dbReference>
<accession>A0AAW9EAI5</accession>
<protein>
    <submittedName>
        <fullName evidence="1">Uncharacterized protein</fullName>
    </submittedName>
</protein>
<name>A0AAW9EAI5_KLEAE</name>
<feature type="non-terminal residue" evidence="1">
    <location>
        <position position="1"/>
    </location>
</feature>
<evidence type="ECO:0000313" key="2">
    <source>
        <dbReference type="Proteomes" id="UP001279012"/>
    </source>
</evidence>